<dbReference type="InParanoid" id="B5YMC4"/>
<dbReference type="CDD" id="cd02440">
    <property type="entry name" value="AdoMet_MTases"/>
    <property type="match status" value="1"/>
</dbReference>
<sequence>MSSVTRSVNSMFYIQRWQRCTPIAIILLAAPNLRFASAWTSSSTSSPSPSPTSNAIRLLPDGSANSVLCSLLDTETTVQLGGYVSKRRAIGKSLVFLDIVPTPLPSLDTYKKKSIVAQDESVVPVQAILRRDFWVDYDKYNSTTFDVFQKIIQPGIHVELIGRAGPSRIPNESMLFVSRCVYKLANSNPQHLRNVLQFAKDGVLDVNEVLEALPCVDDLDLEDQSTTMGELAVALLDQFPRNFLLSPSRLMGTTNAAKIALLPPVPPEYKSVPAFDIDISDSSEIIPTISSALKLLKQSKKDTANQAPHRQFTFSSWVQNRRRFQDGISVVELVDDFSSVALSVDNDSDDLESRNRKLNEAWKERIYAVLHPDSMGSIEAVESYGNLLCSGARVTVQGCIETSNEHEVPILWVTKCRLLRSTWRPSVVRTLLDLLHAGKLDIQEAADALELPGGYAQAEAVAEGKTSETERQWMAAEITQTLQSENSRTGKVTDSMIESLDAFESAREAYPIEVVKFASTSGGSFEYGTAATILDMNSNRTSPERSRWSRAKKPQLMWMIDQISIVLTSHPEYGQRKLKVVDIGGGKGLLSNLLAETFGEKVVEVNVVDISKSAINNGMMRAKRRGLGNIRYDAQDATTLDVAGVDVVVALHACGTLSDVALGHAVSQGAGFVICPCCFRSNPHLRVPMPASREKGIQLVTAEEWLDTTTGLYEPLKQLAEMQGDMNLSSKAMHTICGLRATAVDRLWRDKTSMVSTSIKSFPIGFSTRNLCLVGKFDSIQDRGGIS</sequence>
<keyword evidence="3" id="KW-1185">Reference proteome</keyword>
<evidence type="ECO:0000313" key="3">
    <source>
        <dbReference type="Proteomes" id="UP000001449"/>
    </source>
</evidence>
<dbReference type="Proteomes" id="UP000001449">
    <property type="component" value="Chromosome 7"/>
</dbReference>
<dbReference type="EMBL" id="CP001160">
    <property type="protein sequence ID" value="ACI64784.1"/>
    <property type="molecule type" value="Genomic_DNA"/>
</dbReference>
<dbReference type="eggNOG" id="ENOG502SA2P">
    <property type="taxonomic scope" value="Eukaryota"/>
</dbReference>
<gene>
    <name evidence="2" type="ORF">THAPS_23369</name>
</gene>
<dbReference type="Pfam" id="PF13679">
    <property type="entry name" value="Methyltransf_32"/>
    <property type="match status" value="1"/>
</dbReference>
<dbReference type="PANTHER" id="PTHR13369:SF0">
    <property type="entry name" value="GLUTATHIONE S-TRANSFERASE C-TERMINAL DOMAIN-CONTAINING PROTEIN"/>
    <property type="match status" value="1"/>
</dbReference>
<dbReference type="HOGENOM" id="CLU_356639_0_0_1"/>
<dbReference type="RefSeq" id="XP_002296067.1">
    <property type="nucleotide sequence ID" value="XM_002296031.1"/>
</dbReference>
<feature type="domain" description="Methyltransferase" evidence="1">
    <location>
        <begin position="560"/>
        <end position="679"/>
    </location>
</feature>
<dbReference type="PaxDb" id="35128-Thaps23369"/>
<dbReference type="STRING" id="35128.B5YMC4"/>
<dbReference type="AlphaFoldDB" id="B5YMC4"/>
<dbReference type="InterPro" id="IPR025714">
    <property type="entry name" value="Methyltranfer_dom"/>
</dbReference>
<dbReference type="GeneID" id="7448949"/>
<dbReference type="PANTHER" id="PTHR13369">
    <property type="match status" value="1"/>
</dbReference>
<dbReference type="Gene3D" id="3.40.50.150">
    <property type="entry name" value="Vaccinia Virus protein VP39"/>
    <property type="match status" value="1"/>
</dbReference>
<evidence type="ECO:0000313" key="2">
    <source>
        <dbReference type="EMBL" id="ACI64784.1"/>
    </source>
</evidence>
<dbReference type="OMA" id="CCFRSNP"/>
<proteinExistence type="predicted"/>
<reference evidence="2 3" key="1">
    <citation type="journal article" date="2004" name="Science">
        <title>The genome of the diatom Thalassiosira pseudonana: ecology, evolution, and metabolism.</title>
        <authorList>
            <person name="Armbrust E.V."/>
            <person name="Berges J.A."/>
            <person name="Bowler C."/>
            <person name="Green B.R."/>
            <person name="Martinez D."/>
            <person name="Putnam N.H."/>
            <person name="Zhou S."/>
            <person name="Allen A.E."/>
            <person name="Apt K.E."/>
            <person name="Bechner M."/>
            <person name="Brzezinski M.A."/>
            <person name="Chaal B.K."/>
            <person name="Chiovitti A."/>
            <person name="Davis A.K."/>
            <person name="Demarest M.S."/>
            <person name="Detter J.C."/>
            <person name="Glavina T."/>
            <person name="Goodstein D."/>
            <person name="Hadi M.Z."/>
            <person name="Hellsten U."/>
            <person name="Hildebrand M."/>
            <person name="Jenkins B.D."/>
            <person name="Jurka J."/>
            <person name="Kapitonov V.V."/>
            <person name="Kroger N."/>
            <person name="Lau W.W."/>
            <person name="Lane T.W."/>
            <person name="Larimer F.W."/>
            <person name="Lippmeier J.C."/>
            <person name="Lucas S."/>
            <person name="Medina M."/>
            <person name="Montsant A."/>
            <person name="Obornik M."/>
            <person name="Parker M.S."/>
            <person name="Palenik B."/>
            <person name="Pazour G.J."/>
            <person name="Richardson P.M."/>
            <person name="Rynearson T.A."/>
            <person name="Saito M.A."/>
            <person name="Schwartz D.C."/>
            <person name="Thamatrakoln K."/>
            <person name="Valentin K."/>
            <person name="Vardi A."/>
            <person name="Wilkerson F.P."/>
            <person name="Rokhsar D.S."/>
        </authorList>
    </citation>
    <scope>NUCLEOTIDE SEQUENCE [LARGE SCALE GENOMIC DNA]</scope>
    <source>
        <strain evidence="2 3">CCMP1335</strain>
    </source>
</reference>
<dbReference type="GO" id="GO:0005737">
    <property type="term" value="C:cytoplasm"/>
    <property type="evidence" value="ECO:0000318"/>
    <property type="project" value="GO_Central"/>
</dbReference>
<organism evidence="2 3">
    <name type="scientific">Thalassiosira pseudonana</name>
    <name type="common">Marine diatom</name>
    <name type="synonym">Cyclotella nana</name>
    <dbReference type="NCBI Taxonomy" id="35128"/>
    <lineage>
        <taxon>Eukaryota</taxon>
        <taxon>Sar</taxon>
        <taxon>Stramenopiles</taxon>
        <taxon>Ochrophyta</taxon>
        <taxon>Bacillariophyta</taxon>
        <taxon>Coscinodiscophyceae</taxon>
        <taxon>Thalassiosirophycidae</taxon>
        <taxon>Thalassiosirales</taxon>
        <taxon>Thalassiosiraceae</taxon>
        <taxon>Thalassiosira</taxon>
    </lineage>
</organism>
<protein>
    <recommendedName>
        <fullName evidence="1">Methyltransferase domain-containing protein</fullName>
    </recommendedName>
</protein>
<dbReference type="KEGG" id="tps:THAPS_23369"/>
<dbReference type="SUPFAM" id="SSF53335">
    <property type="entry name" value="S-adenosyl-L-methionine-dependent methyltransferases"/>
    <property type="match status" value="1"/>
</dbReference>
<evidence type="ECO:0000259" key="1">
    <source>
        <dbReference type="Pfam" id="PF13679"/>
    </source>
</evidence>
<accession>B5YMC4</accession>
<reference evidence="2 3" key="2">
    <citation type="journal article" date="2008" name="Nature">
        <title>The Phaeodactylum genome reveals the evolutionary history of diatom genomes.</title>
        <authorList>
            <person name="Bowler C."/>
            <person name="Allen A.E."/>
            <person name="Badger J.H."/>
            <person name="Grimwood J."/>
            <person name="Jabbari K."/>
            <person name="Kuo A."/>
            <person name="Maheswari U."/>
            <person name="Martens C."/>
            <person name="Maumus F."/>
            <person name="Otillar R.P."/>
            <person name="Rayko E."/>
            <person name="Salamov A."/>
            <person name="Vandepoele K."/>
            <person name="Beszteri B."/>
            <person name="Gruber A."/>
            <person name="Heijde M."/>
            <person name="Katinka M."/>
            <person name="Mock T."/>
            <person name="Valentin K."/>
            <person name="Verret F."/>
            <person name="Berges J.A."/>
            <person name="Brownlee C."/>
            <person name="Cadoret J.P."/>
            <person name="Chiovitti A."/>
            <person name="Choi C.J."/>
            <person name="Coesel S."/>
            <person name="De Martino A."/>
            <person name="Detter J.C."/>
            <person name="Durkin C."/>
            <person name="Falciatore A."/>
            <person name="Fournet J."/>
            <person name="Haruta M."/>
            <person name="Huysman M.J."/>
            <person name="Jenkins B.D."/>
            <person name="Jiroutova K."/>
            <person name="Jorgensen R.E."/>
            <person name="Joubert Y."/>
            <person name="Kaplan A."/>
            <person name="Kroger N."/>
            <person name="Kroth P.G."/>
            <person name="La Roche J."/>
            <person name="Lindquist E."/>
            <person name="Lommer M."/>
            <person name="Martin-Jezequel V."/>
            <person name="Lopez P.J."/>
            <person name="Lucas S."/>
            <person name="Mangogna M."/>
            <person name="McGinnis K."/>
            <person name="Medlin L.K."/>
            <person name="Montsant A."/>
            <person name="Oudot-Le Secq M.P."/>
            <person name="Napoli C."/>
            <person name="Obornik M."/>
            <person name="Parker M.S."/>
            <person name="Petit J.L."/>
            <person name="Porcel B.M."/>
            <person name="Poulsen N."/>
            <person name="Robison M."/>
            <person name="Rychlewski L."/>
            <person name="Rynearson T.A."/>
            <person name="Schmutz J."/>
            <person name="Shapiro H."/>
            <person name="Siaut M."/>
            <person name="Stanley M."/>
            <person name="Sussman M.R."/>
            <person name="Taylor A.R."/>
            <person name="Vardi A."/>
            <person name="von Dassow P."/>
            <person name="Vyverman W."/>
            <person name="Willis A."/>
            <person name="Wyrwicz L.S."/>
            <person name="Rokhsar D.S."/>
            <person name="Weissenbach J."/>
            <person name="Armbrust E.V."/>
            <person name="Green B.R."/>
            <person name="Van de Peer Y."/>
            <person name="Grigoriev I.V."/>
        </authorList>
    </citation>
    <scope>NUCLEOTIDE SEQUENCE [LARGE SCALE GENOMIC DNA]</scope>
    <source>
        <strain evidence="2 3">CCMP1335</strain>
    </source>
</reference>
<name>B5YMC4_THAPS</name>
<dbReference type="InterPro" id="IPR029063">
    <property type="entry name" value="SAM-dependent_MTases_sf"/>
</dbReference>